<evidence type="ECO:0000256" key="1">
    <source>
        <dbReference type="ARBA" id="ARBA00004651"/>
    </source>
</evidence>
<keyword evidence="3" id="KW-1003">Cell membrane</keyword>
<organism evidence="8 9">
    <name type="scientific">Breznakibacter xylanolyticus</name>
    <dbReference type="NCBI Taxonomy" id="990"/>
    <lineage>
        <taxon>Bacteria</taxon>
        <taxon>Pseudomonadati</taxon>
        <taxon>Bacteroidota</taxon>
        <taxon>Bacteroidia</taxon>
        <taxon>Marinilabiliales</taxon>
        <taxon>Marinilabiliaceae</taxon>
        <taxon>Breznakibacter</taxon>
    </lineage>
</organism>
<keyword evidence="4 7" id="KW-0812">Transmembrane</keyword>
<evidence type="ECO:0000256" key="4">
    <source>
        <dbReference type="ARBA" id="ARBA00022692"/>
    </source>
</evidence>
<keyword evidence="2" id="KW-0813">Transport</keyword>
<dbReference type="GO" id="GO:0005886">
    <property type="term" value="C:plasma membrane"/>
    <property type="evidence" value="ECO:0007669"/>
    <property type="project" value="UniProtKB-SubCell"/>
</dbReference>
<comment type="subcellular location">
    <subcellularLocation>
        <location evidence="1">Cell membrane</location>
        <topology evidence="1">Multi-pass membrane protein</topology>
    </subcellularLocation>
</comment>
<keyword evidence="9" id="KW-1185">Reference proteome</keyword>
<keyword evidence="8" id="KW-0012">Acyltransferase</keyword>
<feature type="transmembrane region" description="Helical" evidence="7">
    <location>
        <begin position="357"/>
        <end position="376"/>
    </location>
</feature>
<evidence type="ECO:0000313" key="8">
    <source>
        <dbReference type="EMBL" id="PZX13054.1"/>
    </source>
</evidence>
<comment type="caution">
    <text evidence="8">The sequence shown here is derived from an EMBL/GenBank/DDBJ whole genome shotgun (WGS) entry which is preliminary data.</text>
</comment>
<dbReference type="Pfam" id="PF07690">
    <property type="entry name" value="MFS_1"/>
    <property type="match status" value="1"/>
</dbReference>
<feature type="transmembrane region" description="Helical" evidence="7">
    <location>
        <begin position="322"/>
        <end position="345"/>
    </location>
</feature>
<evidence type="ECO:0000256" key="7">
    <source>
        <dbReference type="SAM" id="Phobius"/>
    </source>
</evidence>
<sequence>MHSFTRQNRSTMTLAGTKWIPLFATNFLGVANNNFLKNLIIFLSITQLGQTDKGLIVTLASGLYVLPYIIFSPLGGRLARTCRKSNVMVWSKMAELPLFALACLGFITHSVGITLVAIFGVGLISTLFSPSKYGLIRDIGGDDGISYGTGTLEMFTFLGVLIGTFVASYYSDRYNPWLVFSLLIGISLIQILVSRQLRRVTESAPLSHADDTLNPLKFLSQSFKWAGNIPHANVVILGLATFWMLGSLIVMNITLHCDRVLQMTNTQTGWVMNISSVGIGLGSILTGMWSKRKVHLGFTPIGAVGMVTCFAVLYWGEPVGTFFSVMVSLTSFFCGMFMVPLSAWVQHSVEGRLQGNMLAYSNFVIFLFILISAALFGPVSAGLGTHAVWMLMLLIVVGVQTVMLMSIPLMRKQMVGLFKGNNRF</sequence>
<dbReference type="Proteomes" id="UP000249239">
    <property type="component" value="Unassembled WGS sequence"/>
</dbReference>
<keyword evidence="6 7" id="KW-0472">Membrane</keyword>
<gene>
    <name evidence="8" type="ORF">LX69_02714</name>
</gene>
<feature type="transmembrane region" description="Helical" evidence="7">
    <location>
        <begin position="20"/>
        <end position="43"/>
    </location>
</feature>
<evidence type="ECO:0000256" key="5">
    <source>
        <dbReference type="ARBA" id="ARBA00022989"/>
    </source>
</evidence>
<keyword evidence="8" id="KW-0436">Ligase</keyword>
<feature type="transmembrane region" description="Helical" evidence="7">
    <location>
        <begin position="176"/>
        <end position="193"/>
    </location>
</feature>
<feature type="transmembrane region" description="Helical" evidence="7">
    <location>
        <begin position="55"/>
        <end position="76"/>
    </location>
</feature>
<dbReference type="GO" id="GO:0022857">
    <property type="term" value="F:transmembrane transporter activity"/>
    <property type="evidence" value="ECO:0007669"/>
    <property type="project" value="InterPro"/>
</dbReference>
<dbReference type="SUPFAM" id="SSF103473">
    <property type="entry name" value="MFS general substrate transporter"/>
    <property type="match status" value="1"/>
</dbReference>
<evidence type="ECO:0000256" key="2">
    <source>
        <dbReference type="ARBA" id="ARBA00022448"/>
    </source>
</evidence>
<feature type="transmembrane region" description="Helical" evidence="7">
    <location>
        <begin position="234"/>
        <end position="255"/>
    </location>
</feature>
<proteinExistence type="predicted"/>
<dbReference type="InterPro" id="IPR036259">
    <property type="entry name" value="MFS_trans_sf"/>
</dbReference>
<feature type="transmembrane region" description="Helical" evidence="7">
    <location>
        <begin position="96"/>
        <end position="124"/>
    </location>
</feature>
<evidence type="ECO:0000313" key="9">
    <source>
        <dbReference type="Proteomes" id="UP000249239"/>
    </source>
</evidence>
<feature type="transmembrane region" description="Helical" evidence="7">
    <location>
        <begin position="296"/>
        <end position="316"/>
    </location>
</feature>
<dbReference type="Gene3D" id="1.20.1250.20">
    <property type="entry name" value="MFS general substrate transporter like domains"/>
    <property type="match status" value="1"/>
</dbReference>
<keyword evidence="8" id="KW-0808">Transferase</keyword>
<dbReference type="PANTHER" id="PTHR43266:SF2">
    <property type="entry name" value="MAJOR FACILITATOR SUPERFAMILY (MFS) PROFILE DOMAIN-CONTAINING PROTEIN"/>
    <property type="match status" value="1"/>
</dbReference>
<feature type="transmembrane region" description="Helical" evidence="7">
    <location>
        <begin position="388"/>
        <end position="409"/>
    </location>
</feature>
<dbReference type="PANTHER" id="PTHR43266">
    <property type="entry name" value="MACROLIDE-EFFLUX PROTEIN"/>
    <property type="match status" value="1"/>
</dbReference>
<dbReference type="GO" id="GO:0016874">
    <property type="term" value="F:ligase activity"/>
    <property type="evidence" value="ECO:0007669"/>
    <property type="project" value="UniProtKB-KW"/>
</dbReference>
<feature type="transmembrane region" description="Helical" evidence="7">
    <location>
        <begin position="145"/>
        <end position="170"/>
    </location>
</feature>
<dbReference type="OrthoDB" id="9815624at2"/>
<reference evidence="8 9" key="1">
    <citation type="submission" date="2018-06" db="EMBL/GenBank/DDBJ databases">
        <title>Genomic Encyclopedia of Archaeal and Bacterial Type Strains, Phase II (KMG-II): from individual species to whole genera.</title>
        <authorList>
            <person name="Goeker M."/>
        </authorList>
    </citation>
    <scope>NUCLEOTIDE SEQUENCE [LARGE SCALE GENOMIC DNA]</scope>
    <source>
        <strain evidence="8 9">DSM 6779</strain>
    </source>
</reference>
<dbReference type="AlphaFoldDB" id="A0A2W7N872"/>
<dbReference type="InterPro" id="IPR011701">
    <property type="entry name" value="MFS"/>
</dbReference>
<dbReference type="EMBL" id="QKZK01000027">
    <property type="protein sequence ID" value="PZX13054.1"/>
    <property type="molecule type" value="Genomic_DNA"/>
</dbReference>
<accession>A0A2W7N872</accession>
<name>A0A2W7N872_9BACT</name>
<evidence type="ECO:0000256" key="6">
    <source>
        <dbReference type="ARBA" id="ARBA00023136"/>
    </source>
</evidence>
<keyword evidence="5 7" id="KW-1133">Transmembrane helix</keyword>
<dbReference type="GO" id="GO:0016746">
    <property type="term" value="F:acyltransferase activity"/>
    <property type="evidence" value="ECO:0007669"/>
    <property type="project" value="UniProtKB-KW"/>
</dbReference>
<evidence type="ECO:0000256" key="3">
    <source>
        <dbReference type="ARBA" id="ARBA00022475"/>
    </source>
</evidence>
<dbReference type="CDD" id="cd06173">
    <property type="entry name" value="MFS_MefA_like"/>
    <property type="match status" value="1"/>
</dbReference>
<protein>
    <submittedName>
        <fullName evidence="8">Acyl-[acyl-carrier-protein]-phospholipid O-acyltransferase/long-chain-fatty-acid--[acyl-carrier-protein] ligase</fullName>
    </submittedName>
</protein>